<protein>
    <recommendedName>
        <fullName evidence="1">Transposase IS110-like N-terminal domain-containing protein</fullName>
    </recommendedName>
</protein>
<sequence length="53" mass="6108">MFFQTKTDLKDAFILADMARFGRLPQSELASETVMKLQTLSRHRLILLEVLAI</sequence>
<comment type="caution">
    <text evidence="2">The sequence shown here is derived from an EMBL/GenBank/DDBJ whole genome shotgun (WGS) entry which is preliminary data.</text>
</comment>
<evidence type="ECO:0000313" key="2">
    <source>
        <dbReference type="EMBL" id="OWZ83959.1"/>
    </source>
</evidence>
<reference evidence="2 3" key="1">
    <citation type="submission" date="2017-06" db="EMBL/GenBank/DDBJ databases">
        <title>Draft Genome Sequence of Natranaerobius trueperi halophilic, alkalithermophilic bacteria from soda lakes.</title>
        <authorList>
            <person name="Zhao B."/>
        </authorList>
    </citation>
    <scope>NUCLEOTIDE SEQUENCE [LARGE SCALE GENOMIC DNA]</scope>
    <source>
        <strain evidence="2 3">DSM 18760</strain>
    </source>
</reference>
<evidence type="ECO:0000313" key="3">
    <source>
        <dbReference type="Proteomes" id="UP000214588"/>
    </source>
</evidence>
<keyword evidence="3" id="KW-1185">Reference proteome</keyword>
<dbReference type="GO" id="GO:0003677">
    <property type="term" value="F:DNA binding"/>
    <property type="evidence" value="ECO:0007669"/>
    <property type="project" value="InterPro"/>
</dbReference>
<dbReference type="Pfam" id="PF01548">
    <property type="entry name" value="DEDD_Tnp_IS110"/>
    <property type="match status" value="1"/>
</dbReference>
<accession>A0A226C0H9</accession>
<feature type="domain" description="Transposase IS110-like N-terminal" evidence="1">
    <location>
        <begin position="4"/>
        <end position="47"/>
    </location>
</feature>
<dbReference type="Proteomes" id="UP000214588">
    <property type="component" value="Unassembled WGS sequence"/>
</dbReference>
<dbReference type="AlphaFoldDB" id="A0A226C0H9"/>
<dbReference type="GO" id="GO:0004803">
    <property type="term" value="F:transposase activity"/>
    <property type="evidence" value="ECO:0007669"/>
    <property type="project" value="InterPro"/>
</dbReference>
<organism evidence="2 3">
    <name type="scientific">Natranaerobius trueperi</name>
    <dbReference type="NCBI Taxonomy" id="759412"/>
    <lineage>
        <taxon>Bacteria</taxon>
        <taxon>Bacillati</taxon>
        <taxon>Bacillota</taxon>
        <taxon>Clostridia</taxon>
        <taxon>Natranaerobiales</taxon>
        <taxon>Natranaerobiaceae</taxon>
        <taxon>Natranaerobius</taxon>
    </lineage>
</organism>
<dbReference type="GO" id="GO:0006313">
    <property type="term" value="P:DNA transposition"/>
    <property type="evidence" value="ECO:0007669"/>
    <property type="project" value="InterPro"/>
</dbReference>
<proteinExistence type="predicted"/>
<dbReference type="InterPro" id="IPR002525">
    <property type="entry name" value="Transp_IS110-like_N"/>
</dbReference>
<evidence type="ECO:0000259" key="1">
    <source>
        <dbReference type="Pfam" id="PF01548"/>
    </source>
</evidence>
<name>A0A226C0H9_9FIRM</name>
<dbReference type="EMBL" id="NIQC01000010">
    <property type="protein sequence ID" value="OWZ83959.1"/>
    <property type="molecule type" value="Genomic_DNA"/>
</dbReference>
<dbReference type="OrthoDB" id="9811278at2"/>
<gene>
    <name evidence="2" type="ORF">CDO51_06125</name>
</gene>